<dbReference type="OrthoDB" id="7869508at2"/>
<sequence>MPTAAKLVGSLLFALLGFLVTRLAEPMMEGLSTVSSAAMINAAIGAGVGWFIAGPRAGGGWRAGLDNGLTTTICGLFLTIGAQGAIFMLRMAMRGHYRDPMDALEAMADYWLAVAARLAVPQIVLLLVLGGLAIGLLLEVTRARAS</sequence>
<keyword evidence="1" id="KW-0472">Membrane</keyword>
<name>A0A2G1MH65_9RHOB</name>
<feature type="transmembrane region" description="Helical" evidence="1">
    <location>
        <begin position="34"/>
        <end position="53"/>
    </location>
</feature>
<proteinExistence type="predicted"/>
<evidence type="ECO:0000313" key="2">
    <source>
        <dbReference type="EMBL" id="PHP28034.1"/>
    </source>
</evidence>
<dbReference type="RefSeq" id="WP_099276349.1">
    <property type="nucleotide sequence ID" value="NZ_KZ304956.1"/>
</dbReference>
<evidence type="ECO:0000256" key="1">
    <source>
        <dbReference type="SAM" id="Phobius"/>
    </source>
</evidence>
<accession>A0A2G1MH65</accession>
<keyword evidence="1" id="KW-1133">Transmembrane helix</keyword>
<dbReference type="AlphaFoldDB" id="A0A2G1MH65"/>
<comment type="caution">
    <text evidence="2">The sequence shown here is derived from an EMBL/GenBank/DDBJ whole genome shotgun (WGS) entry which is preliminary data.</text>
</comment>
<dbReference type="NCBIfam" id="NF033773">
    <property type="entry name" value="tellur_TrgA"/>
    <property type="match status" value="1"/>
</dbReference>
<evidence type="ECO:0008006" key="4">
    <source>
        <dbReference type="Google" id="ProtNLM"/>
    </source>
</evidence>
<gene>
    <name evidence="2" type="ORF">CJ301_08605</name>
</gene>
<feature type="transmembrane region" description="Helical" evidence="1">
    <location>
        <begin position="65"/>
        <end position="90"/>
    </location>
</feature>
<dbReference type="Proteomes" id="UP000221860">
    <property type="component" value="Unassembled WGS sequence"/>
</dbReference>
<dbReference type="InterPro" id="IPR047784">
    <property type="entry name" value="TrgA"/>
</dbReference>
<reference evidence="2 3" key="1">
    <citation type="submission" date="2017-08" db="EMBL/GenBank/DDBJ databases">
        <title>Draft Genome Sequence of Loktanella cinnabarina Strain XM1, Isolated from Coastal Surface Water.</title>
        <authorList>
            <person name="Ma R."/>
            <person name="Wang J."/>
            <person name="Wang Q."/>
            <person name="Ma Z."/>
            <person name="Li J."/>
            <person name="Chen L."/>
        </authorList>
    </citation>
    <scope>NUCLEOTIDE SEQUENCE [LARGE SCALE GENOMIC DNA]</scope>
    <source>
        <strain evidence="2 3">XM1</strain>
    </source>
</reference>
<feature type="transmembrane region" description="Helical" evidence="1">
    <location>
        <begin position="110"/>
        <end position="138"/>
    </location>
</feature>
<keyword evidence="1" id="KW-0812">Transmembrane</keyword>
<evidence type="ECO:0000313" key="3">
    <source>
        <dbReference type="Proteomes" id="UP000221860"/>
    </source>
</evidence>
<organism evidence="2 3">
    <name type="scientific">Limimaricola cinnabarinus</name>
    <dbReference type="NCBI Taxonomy" id="1125964"/>
    <lineage>
        <taxon>Bacteria</taxon>
        <taxon>Pseudomonadati</taxon>
        <taxon>Pseudomonadota</taxon>
        <taxon>Alphaproteobacteria</taxon>
        <taxon>Rhodobacterales</taxon>
        <taxon>Paracoccaceae</taxon>
        <taxon>Limimaricola</taxon>
    </lineage>
</organism>
<protein>
    <recommendedName>
        <fullName evidence="4">Tellurium resistance protein</fullName>
    </recommendedName>
</protein>
<keyword evidence="3" id="KW-1185">Reference proteome</keyword>
<dbReference type="EMBL" id="NQWH01000010">
    <property type="protein sequence ID" value="PHP28034.1"/>
    <property type="molecule type" value="Genomic_DNA"/>
</dbReference>